<proteinExistence type="predicted"/>
<feature type="transmembrane region" description="Helical" evidence="1">
    <location>
        <begin position="188"/>
        <end position="207"/>
    </location>
</feature>
<evidence type="ECO:0000256" key="1">
    <source>
        <dbReference type="SAM" id="Phobius"/>
    </source>
</evidence>
<keyword evidence="1" id="KW-1133">Transmembrane helix</keyword>
<organism evidence="2 3">
    <name type="scientific">Sulfidibacter corallicola</name>
    <dbReference type="NCBI Taxonomy" id="2818388"/>
    <lineage>
        <taxon>Bacteria</taxon>
        <taxon>Pseudomonadati</taxon>
        <taxon>Acidobacteriota</taxon>
        <taxon>Holophagae</taxon>
        <taxon>Acanthopleuribacterales</taxon>
        <taxon>Acanthopleuribacteraceae</taxon>
        <taxon>Sulfidibacter</taxon>
    </lineage>
</organism>
<feature type="transmembrane region" description="Helical" evidence="1">
    <location>
        <begin position="12"/>
        <end position="31"/>
    </location>
</feature>
<dbReference type="KEGG" id="scor:J3U87_07295"/>
<name>A0A8A4TRW9_SULCO</name>
<sequence>MPTAWLNGLRCWGLWPAIVMALCRIEAALAANAMPEVRPTAMAFFGTLTVYGADRWLERRRLPNTAERHFSPLWMNGLFIVAIFVFGLSQLGYVRGGDWLWLLVLGIGGALYLAVTVRLLPNAPFVKEMLGAFCFTYLIWGNQPAAETVLVVAFYATGLANFLLAGYQDRVRDATNRMNGTAIRWPRATVPIARGLALSAAIAALWWTRGLSTLGWMALAHAAWPVDGKHSIDGAFFPLLATPLHLFLRLG</sequence>
<keyword evidence="1" id="KW-0812">Transmembrane</keyword>
<gene>
    <name evidence="2" type="ORF">J3U87_07295</name>
</gene>
<evidence type="ECO:0000313" key="3">
    <source>
        <dbReference type="Proteomes" id="UP000663929"/>
    </source>
</evidence>
<keyword evidence="1" id="KW-0472">Membrane</keyword>
<feature type="transmembrane region" description="Helical" evidence="1">
    <location>
        <begin position="99"/>
        <end position="120"/>
    </location>
</feature>
<reference evidence="2" key="1">
    <citation type="submission" date="2021-03" db="EMBL/GenBank/DDBJ databases">
        <title>Acanthopleuribacteraceae sp. M133.</title>
        <authorList>
            <person name="Wang G."/>
        </authorList>
    </citation>
    <scope>NUCLEOTIDE SEQUENCE</scope>
    <source>
        <strain evidence="2">M133</strain>
    </source>
</reference>
<feature type="transmembrane region" description="Helical" evidence="1">
    <location>
        <begin position="73"/>
        <end position="93"/>
    </location>
</feature>
<dbReference type="Proteomes" id="UP000663929">
    <property type="component" value="Chromosome"/>
</dbReference>
<dbReference type="RefSeq" id="WP_237382372.1">
    <property type="nucleotide sequence ID" value="NZ_CP071793.1"/>
</dbReference>
<feature type="transmembrane region" description="Helical" evidence="1">
    <location>
        <begin position="148"/>
        <end position="167"/>
    </location>
</feature>
<dbReference type="EMBL" id="CP071793">
    <property type="protein sequence ID" value="QTD52263.1"/>
    <property type="molecule type" value="Genomic_DNA"/>
</dbReference>
<evidence type="ECO:0008006" key="4">
    <source>
        <dbReference type="Google" id="ProtNLM"/>
    </source>
</evidence>
<protein>
    <recommendedName>
        <fullName evidence="4">UbiA prenyltransferase family protein</fullName>
    </recommendedName>
</protein>
<dbReference type="AlphaFoldDB" id="A0A8A4TRW9"/>
<evidence type="ECO:0000313" key="2">
    <source>
        <dbReference type="EMBL" id="QTD52263.1"/>
    </source>
</evidence>
<accession>A0A8A4TRW9</accession>
<keyword evidence="3" id="KW-1185">Reference proteome</keyword>